<protein>
    <submittedName>
        <fullName evidence="2">IS4 family transposase</fullName>
    </submittedName>
</protein>
<accession>A0A3G5A7D0</accession>
<dbReference type="InterPro" id="IPR012337">
    <property type="entry name" value="RNaseH-like_sf"/>
</dbReference>
<gene>
    <name evidence="2" type="ORF">Hyperionvirus4_100</name>
</gene>
<dbReference type="InterPro" id="IPR002559">
    <property type="entry name" value="Transposase_11"/>
</dbReference>
<sequence length="236" mass="27935">MYQNAIFLFDRGYIGPELFNKLDDSKMKFICRLRDDSLLIPVSDENDKIIDDQGYQRRIITYSISGNKYYLITNLLDQKEYTPSILCQLYHKRWTVEEFFKSLKGTTNFENMKEHTTEALKKNIYGQLIICRLRDLIKFVYGQDNCPGNQIFNNVTLTNGIYNHFIYKFFNGTLSRRKVRQFTNIHITFVTTNAGKHVPRISSIPFSKWYIKGFYNKYVERKKEASKCRKKGTEDG</sequence>
<dbReference type="GO" id="GO:0006313">
    <property type="term" value="P:DNA transposition"/>
    <property type="evidence" value="ECO:0007669"/>
    <property type="project" value="InterPro"/>
</dbReference>
<dbReference type="SUPFAM" id="SSF53098">
    <property type="entry name" value="Ribonuclease H-like"/>
    <property type="match status" value="1"/>
</dbReference>
<dbReference type="EMBL" id="MK072386">
    <property type="protein sequence ID" value="AYV83135.1"/>
    <property type="molecule type" value="Genomic_DNA"/>
</dbReference>
<proteinExistence type="predicted"/>
<dbReference type="PANTHER" id="PTHR33258:SF1">
    <property type="entry name" value="TRANSPOSASE INSL FOR INSERTION SEQUENCE ELEMENT IS186A-RELATED"/>
    <property type="match status" value="1"/>
</dbReference>
<evidence type="ECO:0000259" key="1">
    <source>
        <dbReference type="Pfam" id="PF01609"/>
    </source>
</evidence>
<dbReference type="GO" id="GO:0004803">
    <property type="term" value="F:transposase activity"/>
    <property type="evidence" value="ECO:0007669"/>
    <property type="project" value="InterPro"/>
</dbReference>
<organism evidence="2">
    <name type="scientific">Hyperionvirus sp</name>
    <dbReference type="NCBI Taxonomy" id="2487770"/>
    <lineage>
        <taxon>Viruses</taxon>
        <taxon>Varidnaviria</taxon>
        <taxon>Bamfordvirae</taxon>
        <taxon>Nucleocytoviricota</taxon>
        <taxon>Megaviricetes</taxon>
        <taxon>Imitervirales</taxon>
        <taxon>Mimiviridae</taxon>
        <taxon>Klosneuvirinae</taxon>
    </lineage>
</organism>
<dbReference type="Pfam" id="PF01609">
    <property type="entry name" value="DDE_Tnp_1"/>
    <property type="match status" value="1"/>
</dbReference>
<dbReference type="GO" id="GO:0003677">
    <property type="term" value="F:DNA binding"/>
    <property type="evidence" value="ECO:0007669"/>
    <property type="project" value="InterPro"/>
</dbReference>
<evidence type="ECO:0000313" key="2">
    <source>
        <dbReference type="EMBL" id="AYV83135.1"/>
    </source>
</evidence>
<feature type="domain" description="Transposase IS4-like" evidence="1">
    <location>
        <begin position="4"/>
        <end position="130"/>
    </location>
</feature>
<reference evidence="2" key="1">
    <citation type="submission" date="2018-10" db="EMBL/GenBank/DDBJ databases">
        <title>Hidden diversity of soil giant viruses.</title>
        <authorList>
            <person name="Schulz F."/>
            <person name="Alteio L."/>
            <person name="Goudeau D."/>
            <person name="Ryan E.M."/>
            <person name="Malmstrom R.R."/>
            <person name="Blanchard J."/>
            <person name="Woyke T."/>
        </authorList>
    </citation>
    <scope>NUCLEOTIDE SEQUENCE</scope>
    <source>
        <strain evidence="2">HYV1</strain>
    </source>
</reference>
<name>A0A3G5A7D0_9VIRU</name>
<dbReference type="PANTHER" id="PTHR33258">
    <property type="entry name" value="TRANSPOSASE INSL FOR INSERTION SEQUENCE ELEMENT IS186A-RELATED"/>
    <property type="match status" value="1"/>
</dbReference>